<proteinExistence type="predicted"/>
<feature type="region of interest" description="Disordered" evidence="1">
    <location>
        <begin position="132"/>
        <end position="157"/>
    </location>
</feature>
<accession>A0AAE0LDD8</accession>
<feature type="region of interest" description="Disordered" evidence="1">
    <location>
        <begin position="1"/>
        <end position="22"/>
    </location>
</feature>
<evidence type="ECO:0000256" key="1">
    <source>
        <dbReference type="SAM" id="MobiDB-lite"/>
    </source>
</evidence>
<feature type="region of interest" description="Disordered" evidence="1">
    <location>
        <begin position="90"/>
        <end position="118"/>
    </location>
</feature>
<dbReference type="EMBL" id="LGRX02004317">
    <property type="protein sequence ID" value="KAK3280640.1"/>
    <property type="molecule type" value="Genomic_DNA"/>
</dbReference>
<keyword evidence="3" id="KW-1185">Reference proteome</keyword>
<organism evidence="2 3">
    <name type="scientific">Cymbomonas tetramitiformis</name>
    <dbReference type="NCBI Taxonomy" id="36881"/>
    <lineage>
        <taxon>Eukaryota</taxon>
        <taxon>Viridiplantae</taxon>
        <taxon>Chlorophyta</taxon>
        <taxon>Pyramimonadophyceae</taxon>
        <taxon>Pyramimonadales</taxon>
        <taxon>Pyramimonadaceae</taxon>
        <taxon>Cymbomonas</taxon>
    </lineage>
</organism>
<gene>
    <name evidence="2" type="ORF">CYMTET_11527</name>
</gene>
<feature type="compositionally biased region" description="Polar residues" evidence="1">
    <location>
        <begin position="97"/>
        <end position="108"/>
    </location>
</feature>
<name>A0AAE0LDD8_9CHLO</name>
<sequence length="251" mass="28535">MVGVRQERQDGQRPRDLGSGAFYSNTIHRDHYVHPNKIVAVKLDPEDEGGKRLYTKPAPNLPPQRLYQTSTGSTHNATLDWYSEAPPRFRPHKIPFTGTTIGEQTTGRSDFAHKSMPPSFVTYKRGEVNEFNHPPRMSRSPTRNHGASTSQAFHDSKPRGEYYRHKTDIVHKSRPALHDPRPYNLTTTQRFYHDDKPAKPYQQLSRFPGITRQSIPMGIGGHSGATEYGGSFVKQDHQLMEFHSSFGPDLD</sequence>
<dbReference type="AlphaFoldDB" id="A0AAE0LDD8"/>
<reference evidence="2 3" key="1">
    <citation type="journal article" date="2015" name="Genome Biol. Evol.">
        <title>Comparative Genomics of a Bacterivorous Green Alga Reveals Evolutionary Causalities and Consequences of Phago-Mixotrophic Mode of Nutrition.</title>
        <authorList>
            <person name="Burns J.A."/>
            <person name="Paasch A."/>
            <person name="Narechania A."/>
            <person name="Kim E."/>
        </authorList>
    </citation>
    <scope>NUCLEOTIDE SEQUENCE [LARGE SCALE GENOMIC DNA]</scope>
    <source>
        <strain evidence="2 3">PLY_AMNH</strain>
    </source>
</reference>
<feature type="compositionally biased region" description="Polar residues" evidence="1">
    <location>
        <begin position="139"/>
        <end position="153"/>
    </location>
</feature>
<protein>
    <submittedName>
        <fullName evidence="2">Uncharacterized protein</fullName>
    </submittedName>
</protein>
<dbReference type="Proteomes" id="UP001190700">
    <property type="component" value="Unassembled WGS sequence"/>
</dbReference>
<evidence type="ECO:0000313" key="3">
    <source>
        <dbReference type="Proteomes" id="UP001190700"/>
    </source>
</evidence>
<comment type="caution">
    <text evidence="2">The sequence shown here is derived from an EMBL/GenBank/DDBJ whole genome shotgun (WGS) entry which is preliminary data.</text>
</comment>
<feature type="compositionally biased region" description="Basic and acidic residues" evidence="1">
    <location>
        <begin position="1"/>
        <end position="16"/>
    </location>
</feature>
<evidence type="ECO:0000313" key="2">
    <source>
        <dbReference type="EMBL" id="KAK3280640.1"/>
    </source>
</evidence>